<feature type="DNA-binding region" description="H-T-H motif" evidence="4">
    <location>
        <begin position="39"/>
        <end position="58"/>
    </location>
</feature>
<evidence type="ECO:0000313" key="6">
    <source>
        <dbReference type="EMBL" id="TXG88926.1"/>
    </source>
</evidence>
<proteinExistence type="predicted"/>
<organism evidence="6 7">
    <name type="scientific">Rhodococcus rhodnii</name>
    <dbReference type="NCBI Taxonomy" id="38312"/>
    <lineage>
        <taxon>Bacteria</taxon>
        <taxon>Bacillati</taxon>
        <taxon>Actinomycetota</taxon>
        <taxon>Actinomycetes</taxon>
        <taxon>Mycobacteriales</taxon>
        <taxon>Nocardiaceae</taxon>
        <taxon>Rhodococcus</taxon>
    </lineage>
</organism>
<name>A0A6P2CCE5_9NOCA</name>
<protein>
    <submittedName>
        <fullName evidence="6">TetR/AcrR family transcriptional regulator</fullName>
    </submittedName>
</protein>
<dbReference type="SUPFAM" id="SSF46689">
    <property type="entry name" value="Homeodomain-like"/>
    <property type="match status" value="1"/>
</dbReference>
<evidence type="ECO:0000256" key="4">
    <source>
        <dbReference type="PROSITE-ProRule" id="PRU00335"/>
    </source>
</evidence>
<evidence type="ECO:0000256" key="1">
    <source>
        <dbReference type="ARBA" id="ARBA00023015"/>
    </source>
</evidence>
<evidence type="ECO:0000313" key="7">
    <source>
        <dbReference type="Proteomes" id="UP000471120"/>
    </source>
</evidence>
<dbReference type="AlphaFoldDB" id="A0A6P2CCE5"/>
<dbReference type="InterPro" id="IPR036271">
    <property type="entry name" value="Tet_transcr_reg_TetR-rel_C_sf"/>
</dbReference>
<dbReference type="InterPro" id="IPR001647">
    <property type="entry name" value="HTH_TetR"/>
</dbReference>
<dbReference type="GO" id="GO:0000976">
    <property type="term" value="F:transcription cis-regulatory region binding"/>
    <property type="evidence" value="ECO:0007669"/>
    <property type="project" value="TreeGrafter"/>
</dbReference>
<dbReference type="SUPFAM" id="SSF48498">
    <property type="entry name" value="Tetracyclin repressor-like, C-terminal domain"/>
    <property type="match status" value="1"/>
</dbReference>
<evidence type="ECO:0000256" key="2">
    <source>
        <dbReference type="ARBA" id="ARBA00023125"/>
    </source>
</evidence>
<reference evidence="6 7" key="1">
    <citation type="submission" date="2018-07" db="EMBL/GenBank/DDBJ databases">
        <title>Genome sequence of Rhodococcus rhodnii ATCC 35071 from Rhodnius prolixus.</title>
        <authorList>
            <person name="Patel V."/>
            <person name="Vogel K.J."/>
        </authorList>
    </citation>
    <scope>NUCLEOTIDE SEQUENCE [LARGE SCALE GENOMIC DNA]</scope>
    <source>
        <strain evidence="6 7">ATCC 35071</strain>
    </source>
</reference>
<evidence type="ECO:0000256" key="3">
    <source>
        <dbReference type="ARBA" id="ARBA00023163"/>
    </source>
</evidence>
<dbReference type="PROSITE" id="PS50977">
    <property type="entry name" value="HTH_TETR_2"/>
    <property type="match status" value="1"/>
</dbReference>
<dbReference type="Proteomes" id="UP000471120">
    <property type="component" value="Unassembled WGS sequence"/>
</dbReference>
<dbReference type="EMBL" id="QRCM01000001">
    <property type="protein sequence ID" value="TXG88926.1"/>
    <property type="molecule type" value="Genomic_DNA"/>
</dbReference>
<keyword evidence="1" id="KW-0805">Transcription regulation</keyword>
<dbReference type="InterPro" id="IPR009057">
    <property type="entry name" value="Homeodomain-like_sf"/>
</dbReference>
<accession>A0A6P2CCE5</accession>
<dbReference type="InterPro" id="IPR050109">
    <property type="entry name" value="HTH-type_TetR-like_transc_reg"/>
</dbReference>
<dbReference type="PANTHER" id="PTHR30055:SF234">
    <property type="entry name" value="HTH-TYPE TRANSCRIPTIONAL REGULATOR BETI"/>
    <property type="match status" value="1"/>
</dbReference>
<dbReference type="PRINTS" id="PR00455">
    <property type="entry name" value="HTHTETR"/>
</dbReference>
<dbReference type="Gene3D" id="1.10.357.10">
    <property type="entry name" value="Tetracycline Repressor, domain 2"/>
    <property type="match status" value="1"/>
</dbReference>
<dbReference type="PANTHER" id="PTHR30055">
    <property type="entry name" value="HTH-TYPE TRANSCRIPTIONAL REGULATOR RUTR"/>
    <property type="match status" value="1"/>
</dbReference>
<keyword evidence="2 4" id="KW-0238">DNA-binding</keyword>
<feature type="domain" description="HTH tetR-type" evidence="5">
    <location>
        <begin position="16"/>
        <end position="76"/>
    </location>
</feature>
<evidence type="ECO:0000259" key="5">
    <source>
        <dbReference type="PROSITE" id="PS50977"/>
    </source>
</evidence>
<keyword evidence="3" id="KW-0804">Transcription</keyword>
<dbReference type="RefSeq" id="WP_010839150.1">
    <property type="nucleotide sequence ID" value="NZ_QRCM01000001.1"/>
</dbReference>
<dbReference type="Pfam" id="PF00440">
    <property type="entry name" value="TetR_N"/>
    <property type="match status" value="1"/>
</dbReference>
<dbReference type="GO" id="GO:0003700">
    <property type="term" value="F:DNA-binding transcription factor activity"/>
    <property type="evidence" value="ECO:0007669"/>
    <property type="project" value="TreeGrafter"/>
</dbReference>
<sequence length="236" mass="26507">MAHRQERVAHRQERARRTRAALIESAAEEFARRGYAAASISAILAGSKTTKGAMYFHFESKEDLARAVLDEGGASFVELSDRWLRRTDADPFELLHGLVLDLAALFERSVIVRAEFRLMVEPEFYSDVQSLGSKHWGRAASELAIRARVAGILVDDVDPDLFTRVLSAALAGQRFLMDMTVGDIDLPERFVESLELVLRASATPEWLRTHEERGWRELTSELAPGADELFPARHSE</sequence>
<comment type="caution">
    <text evidence="6">The sequence shown here is derived from an EMBL/GenBank/DDBJ whole genome shotgun (WGS) entry which is preliminary data.</text>
</comment>
<gene>
    <name evidence="6" type="ORF">DW322_00040</name>
</gene>